<evidence type="ECO:0000256" key="3">
    <source>
        <dbReference type="ARBA" id="ARBA00022737"/>
    </source>
</evidence>
<dbReference type="InterPro" id="IPR024986">
    <property type="entry name" value="Nipped-B_C"/>
</dbReference>
<evidence type="ECO:0000313" key="10">
    <source>
        <dbReference type="Proteomes" id="UP001221757"/>
    </source>
</evidence>
<name>A0AAD7D3J6_MYCRO</name>
<dbReference type="GO" id="GO:1990414">
    <property type="term" value="P:replication-born double-strand break repair via sister chromatid exchange"/>
    <property type="evidence" value="ECO:0007669"/>
    <property type="project" value="TreeGrafter"/>
</dbReference>
<evidence type="ECO:0000256" key="6">
    <source>
        <dbReference type="RuleBase" id="RU364107"/>
    </source>
</evidence>
<keyword evidence="10" id="KW-1185">Reference proteome</keyword>
<comment type="similarity">
    <text evidence="2 6">Belongs to the SCC2/Nipped-B family.</text>
</comment>
<reference evidence="9" key="1">
    <citation type="submission" date="2023-03" db="EMBL/GenBank/DDBJ databases">
        <title>Massive genome expansion in bonnet fungi (Mycena s.s.) driven by repeated elements and novel gene families across ecological guilds.</title>
        <authorList>
            <consortium name="Lawrence Berkeley National Laboratory"/>
            <person name="Harder C.B."/>
            <person name="Miyauchi S."/>
            <person name="Viragh M."/>
            <person name="Kuo A."/>
            <person name="Thoen E."/>
            <person name="Andreopoulos B."/>
            <person name="Lu D."/>
            <person name="Skrede I."/>
            <person name="Drula E."/>
            <person name="Henrissat B."/>
            <person name="Morin E."/>
            <person name="Kohler A."/>
            <person name="Barry K."/>
            <person name="LaButti K."/>
            <person name="Morin E."/>
            <person name="Salamov A."/>
            <person name="Lipzen A."/>
            <person name="Mereny Z."/>
            <person name="Hegedus B."/>
            <person name="Baldrian P."/>
            <person name="Stursova M."/>
            <person name="Weitz H."/>
            <person name="Taylor A."/>
            <person name="Grigoriev I.V."/>
            <person name="Nagy L.G."/>
            <person name="Martin F."/>
            <person name="Kauserud H."/>
        </authorList>
    </citation>
    <scope>NUCLEOTIDE SEQUENCE</scope>
    <source>
        <strain evidence="9">CBHHK067</strain>
    </source>
</reference>
<dbReference type="Proteomes" id="UP001221757">
    <property type="component" value="Unassembled WGS sequence"/>
</dbReference>
<evidence type="ECO:0000256" key="2">
    <source>
        <dbReference type="ARBA" id="ARBA00009252"/>
    </source>
</evidence>
<dbReference type="GO" id="GO:0010468">
    <property type="term" value="P:regulation of gene expression"/>
    <property type="evidence" value="ECO:0007669"/>
    <property type="project" value="InterPro"/>
</dbReference>
<evidence type="ECO:0000256" key="1">
    <source>
        <dbReference type="ARBA" id="ARBA00004123"/>
    </source>
</evidence>
<feature type="region of interest" description="Disordered" evidence="7">
    <location>
        <begin position="321"/>
        <end position="372"/>
    </location>
</feature>
<feature type="region of interest" description="Disordered" evidence="7">
    <location>
        <begin position="1"/>
        <end position="22"/>
    </location>
</feature>
<dbReference type="InterPro" id="IPR016024">
    <property type="entry name" value="ARM-type_fold"/>
</dbReference>
<accession>A0AAD7D3J6</accession>
<evidence type="ECO:0000259" key="8">
    <source>
        <dbReference type="Pfam" id="PF12830"/>
    </source>
</evidence>
<dbReference type="Gene3D" id="1.25.10.10">
    <property type="entry name" value="Leucine-rich Repeat Variant"/>
    <property type="match status" value="1"/>
</dbReference>
<dbReference type="InterPro" id="IPR026003">
    <property type="entry name" value="Cohesin_HEAT"/>
</dbReference>
<dbReference type="Pfam" id="PF12830">
    <property type="entry name" value="Nipped-B_C"/>
    <property type="match status" value="1"/>
</dbReference>
<dbReference type="PANTHER" id="PTHR21704:SF18">
    <property type="entry name" value="NIPPED-B-LIKE PROTEIN"/>
    <property type="match status" value="1"/>
</dbReference>
<evidence type="ECO:0000313" key="9">
    <source>
        <dbReference type="EMBL" id="KAJ7677332.1"/>
    </source>
</evidence>
<keyword evidence="4 6" id="KW-0539">Nucleus</keyword>
<dbReference type="InterPro" id="IPR033031">
    <property type="entry name" value="Scc2/Nipped-B"/>
</dbReference>
<proteinExistence type="inferred from homology"/>
<comment type="caution">
    <text evidence="9">The sequence shown here is derived from an EMBL/GenBank/DDBJ whole genome shotgun (WGS) entry which is preliminary data.</text>
</comment>
<dbReference type="GO" id="GO:0140588">
    <property type="term" value="P:chromatin looping"/>
    <property type="evidence" value="ECO:0007669"/>
    <property type="project" value="InterPro"/>
</dbReference>
<feature type="region of interest" description="Disordered" evidence="7">
    <location>
        <begin position="147"/>
        <end position="176"/>
    </location>
</feature>
<sequence>MSAQWYAAQGSSYAGGHQNPDPAQDAHALLAVYPLASANPSTHVTRHLSSLSISGAPPSMLQPQYYATYPQGNPPPYTEYAPEVQYLASQANDSGYWETARDEATAMISQQAEPSYPYPTAWAPSNAQLSTFRTNPLAQAVLQRSNPATAYPTPPPPSSSSSLAHALGPPQVQPQTVYEPQQSPAFFDQLLAQKSKEIARPMPKVNESPDRDLRPSATFGRTAVRPSTPPPTRAPPPQVEESPDPIAITTSITPRKRKSITQLNSPSVKRLHSPHATPVPITPSTSSKSRASLLSTPSSSFSTPSRPRVTMAYVDVPRTPWATTPKSVMHPPYSPNDLGGYGSEDDSPRHRSSTSPTKVSSARRTGDRDARGPFEKLTELLENVFDAEDALSPDTDLSSLPAEYFSVQTTVDCSRPLLQVQLVSKLTTLIGQIVQPGKRMRHTGAGNTPRAKEKTLGDVETTTLARILKLLERSVKSGEDLDPFVGPAMVAPGSAPASPRKPTKKAKGKRRSKSRSGDEAEPEEMEVDNSGPAPLTDLDYAKLGRTLETARDSVFAAQCCVALLGAGRLTKQLYSEELITACMSAVKNQLTKVIYPFVEAAAGALPGSALLQHVLRTGAHKKVLLETFQALSAVLPLLSTLVNAEAVAMSDAIIIQAVYIAIGPFFKEKESAVIRTFGNSSMRALRLHALSLIRAIFANHDDQREWIIEEILTSLIKLSDTKQKAGQFRLRDGRSIRTVSALLLQLVQTSAHDVRIKAQDIAKERQNKFALRRQESFSESQSQGQVTEAFLDDQDTAEIRLYKSGLDSATKAAKKIIIFLTQRSGKGKATKNSNEAEYRTIFDNLISDLLAVLYWPEYPAASLLLSIASKYMVSSLDDVKTTQTDNNAAKTIALDHLGVIAARIRSSMLKFQPGTGDAAPKIKPLKPLDEIVTNLDAKRLDKLLGSHQDVAAHLETKRSTQDQAYDSARELTAASLGQELANALERVNVWISHPEDDDDLNIRDESKLLAFGQKIKTALHNVGKDQARDVFDAGCMLRNSFQPILNIILVALDAQAIFMRTKALRALGQIVTSDPAILAEPKVRRAIESHLLDGSPAVRDAAVELIGKYMIDSPEVAGDYYQRIAERMADTGLSVRKRVIKLLKAFYAVTPDNDRKIDIAMRLVLRMVDEDDTVKELAIKTIEELWFPVALPSALKSRGGVAANPDKGPLLSKVAVIMGTSAYFNDRQSPLEDILHQIISEKQGNEAAYIHARYSEICEVLIDGLVDASDLPGFTVINCVRTIYLFTASYPAILSGSNASTLLPYLKNATTSEEQSTTDYLLKIFRASIPHMPRTAIKFAQELQTTLQPMVIKPSSAGGLPGLQETVACMCTVVQCLTHDFPRLVALLKSCNARIQQCIKRATAGPLSATELRTVSILIVIMALLGEHCDFEKIRKENPAVLPDLNAISPSTPIIDHIYDSLLQLYEKCEDGGLRGRILTCLGYLFRAQPSLMTQEPSSVIMDDIFSSPDEERRGRLLKIIQEFLVSEAAKHSAKQKDTNAVKNKGKPSDVNMEELVGNTDGFADSGVSSAVVQRYLDPILDAALSQQPQIQAAAIDVLTFTIKQGLAHPLQSFPVIVALETSPSAVLSGRASALHSILHQKHVSLLNTRYIQSARASFNYQRKVTPDQAVQGFRMPGPVALLQRWYSLVREKRTTRQEFLKSLVKVFHLARHDDATQDDVDFARYMAENFAAFEYKTQEEVITVIKDLTVVLSVDGTRLLEIISPSHLLSHLRRPAEAMDVDVQEDGPDRRPLMRASVIISMVMLLKAHLKNLYTLSEDKCSKFVTGKRSAVGDKPATKRNDKPILWTRLPFATKPILTTSDADAQKTKFIEVWNEDGVSAEPEDEFA</sequence>
<evidence type="ECO:0000256" key="5">
    <source>
        <dbReference type="ARBA" id="ARBA00023306"/>
    </source>
</evidence>
<feature type="region of interest" description="Disordered" evidence="7">
    <location>
        <begin position="199"/>
        <end position="306"/>
    </location>
</feature>
<dbReference type="GO" id="GO:0003682">
    <property type="term" value="F:chromatin binding"/>
    <property type="evidence" value="ECO:0007669"/>
    <property type="project" value="TreeGrafter"/>
</dbReference>
<evidence type="ECO:0000256" key="7">
    <source>
        <dbReference type="SAM" id="MobiDB-lite"/>
    </source>
</evidence>
<evidence type="ECO:0000256" key="4">
    <source>
        <dbReference type="ARBA" id="ARBA00023242"/>
    </source>
</evidence>
<protein>
    <recommendedName>
        <fullName evidence="6">Sister chromatid cohesion protein</fullName>
    </recommendedName>
</protein>
<dbReference type="GO" id="GO:0090694">
    <property type="term" value="C:Scc2-Scc4 cohesin loading complex"/>
    <property type="evidence" value="ECO:0007669"/>
    <property type="project" value="TreeGrafter"/>
</dbReference>
<keyword evidence="3 6" id="KW-0677">Repeat</keyword>
<gene>
    <name evidence="9" type="ORF">B0H17DRAFT_1079413</name>
</gene>
<feature type="region of interest" description="Disordered" evidence="7">
    <location>
        <begin position="486"/>
        <end position="535"/>
    </location>
</feature>
<dbReference type="GO" id="GO:0061775">
    <property type="term" value="F:cohesin loader activity"/>
    <property type="evidence" value="ECO:0007669"/>
    <property type="project" value="InterPro"/>
</dbReference>
<dbReference type="SUPFAM" id="SSF48371">
    <property type="entry name" value="ARM repeat"/>
    <property type="match status" value="1"/>
</dbReference>
<dbReference type="EMBL" id="JARKIE010000139">
    <property type="protein sequence ID" value="KAJ7677332.1"/>
    <property type="molecule type" value="Genomic_DNA"/>
</dbReference>
<feature type="compositionally biased region" description="Basic residues" evidence="7">
    <location>
        <begin position="501"/>
        <end position="514"/>
    </location>
</feature>
<feature type="compositionally biased region" description="Polar residues" evidence="7">
    <location>
        <begin position="353"/>
        <end position="363"/>
    </location>
</feature>
<feature type="compositionally biased region" description="Pro residues" evidence="7">
    <location>
        <begin position="227"/>
        <end position="238"/>
    </location>
</feature>
<dbReference type="InterPro" id="IPR011989">
    <property type="entry name" value="ARM-like"/>
</dbReference>
<feature type="compositionally biased region" description="Low complexity" evidence="7">
    <location>
        <begin position="282"/>
        <end position="306"/>
    </location>
</feature>
<feature type="compositionally biased region" description="Low complexity" evidence="7">
    <location>
        <begin position="159"/>
        <end position="170"/>
    </location>
</feature>
<dbReference type="CDD" id="cd23958">
    <property type="entry name" value="SCC2"/>
    <property type="match status" value="1"/>
</dbReference>
<organism evidence="9 10">
    <name type="scientific">Mycena rosella</name>
    <name type="common">Pink bonnet</name>
    <name type="synonym">Agaricus rosellus</name>
    <dbReference type="NCBI Taxonomy" id="1033263"/>
    <lineage>
        <taxon>Eukaryota</taxon>
        <taxon>Fungi</taxon>
        <taxon>Dikarya</taxon>
        <taxon>Basidiomycota</taxon>
        <taxon>Agaricomycotina</taxon>
        <taxon>Agaricomycetes</taxon>
        <taxon>Agaricomycetidae</taxon>
        <taxon>Agaricales</taxon>
        <taxon>Marasmiineae</taxon>
        <taxon>Mycenaceae</taxon>
        <taxon>Mycena</taxon>
    </lineage>
</organism>
<dbReference type="GO" id="GO:0034087">
    <property type="term" value="P:establishment of mitotic sister chromatid cohesion"/>
    <property type="evidence" value="ECO:0007669"/>
    <property type="project" value="TreeGrafter"/>
</dbReference>
<dbReference type="Pfam" id="PF12765">
    <property type="entry name" value="Cohesin_HEAT"/>
    <property type="match status" value="1"/>
</dbReference>
<dbReference type="GO" id="GO:0071169">
    <property type="term" value="P:establishment of protein localization to chromatin"/>
    <property type="evidence" value="ECO:0007669"/>
    <property type="project" value="TreeGrafter"/>
</dbReference>
<comment type="subcellular location">
    <subcellularLocation>
        <location evidence="1 6">Nucleus</location>
    </subcellularLocation>
</comment>
<feature type="domain" description="Sister chromatid cohesion C-terminal" evidence="8">
    <location>
        <begin position="1569"/>
        <end position="1751"/>
    </location>
</feature>
<keyword evidence="5 6" id="KW-0131">Cell cycle</keyword>
<dbReference type="PANTHER" id="PTHR21704">
    <property type="entry name" value="NIPPED-B-LIKE PROTEIN DELANGIN SCC2-RELATED"/>
    <property type="match status" value="1"/>
</dbReference>